<dbReference type="InterPro" id="IPR001900">
    <property type="entry name" value="RNase_II/R"/>
</dbReference>
<name>A0A9D1KXX2_9FIRM</name>
<dbReference type="InterPro" id="IPR003029">
    <property type="entry name" value="S1_domain"/>
</dbReference>
<reference evidence="11" key="2">
    <citation type="journal article" date="2021" name="PeerJ">
        <title>Extensive microbial diversity within the chicken gut microbiome revealed by metagenomics and culture.</title>
        <authorList>
            <person name="Gilroy R."/>
            <person name="Ravi A."/>
            <person name="Getino M."/>
            <person name="Pursley I."/>
            <person name="Horton D.L."/>
            <person name="Alikhan N.F."/>
            <person name="Baker D."/>
            <person name="Gharbi K."/>
            <person name="Hall N."/>
            <person name="Watson M."/>
            <person name="Adriaenssens E.M."/>
            <person name="Foster-Nyarko E."/>
            <person name="Jarju S."/>
            <person name="Secka A."/>
            <person name="Antonio M."/>
            <person name="Oren A."/>
            <person name="Chaudhuri R.R."/>
            <person name="La Ragione R."/>
            <person name="Hildebrand F."/>
            <person name="Pallen M.J."/>
        </authorList>
    </citation>
    <scope>NUCLEOTIDE SEQUENCE</scope>
    <source>
        <strain evidence="11">2830</strain>
    </source>
</reference>
<reference evidence="11" key="1">
    <citation type="submission" date="2020-10" db="EMBL/GenBank/DDBJ databases">
        <authorList>
            <person name="Gilroy R."/>
        </authorList>
    </citation>
    <scope>NUCLEOTIDE SEQUENCE</scope>
    <source>
        <strain evidence="11">2830</strain>
    </source>
</reference>
<comment type="function">
    <text evidence="8">3'-5' exoribonuclease that releases 5'-nucleoside monophosphates and is involved in maturation of structured RNAs.</text>
</comment>
<dbReference type="HAMAP" id="MF_01895">
    <property type="entry name" value="RNase_R"/>
    <property type="match status" value="1"/>
</dbReference>
<gene>
    <name evidence="8 11" type="primary">rnr</name>
    <name evidence="11" type="ORF">IAB00_00465</name>
</gene>
<evidence type="ECO:0000256" key="8">
    <source>
        <dbReference type="HAMAP-Rule" id="MF_01895"/>
    </source>
</evidence>
<feature type="compositionally biased region" description="Basic and acidic residues" evidence="9">
    <location>
        <begin position="7"/>
        <end position="19"/>
    </location>
</feature>
<dbReference type="SMART" id="SM00316">
    <property type="entry name" value="S1"/>
    <property type="match status" value="1"/>
</dbReference>
<dbReference type="GO" id="GO:0006402">
    <property type="term" value="P:mRNA catabolic process"/>
    <property type="evidence" value="ECO:0007669"/>
    <property type="project" value="TreeGrafter"/>
</dbReference>
<feature type="region of interest" description="Disordered" evidence="9">
    <location>
        <begin position="1"/>
        <end position="51"/>
    </location>
</feature>
<dbReference type="GO" id="GO:0005829">
    <property type="term" value="C:cytosol"/>
    <property type="evidence" value="ECO:0007669"/>
    <property type="project" value="TreeGrafter"/>
</dbReference>
<dbReference type="Gene3D" id="2.40.50.140">
    <property type="entry name" value="Nucleic acid-binding proteins"/>
    <property type="match status" value="2"/>
</dbReference>
<keyword evidence="3 8" id="KW-0963">Cytoplasm</keyword>
<comment type="catalytic activity">
    <reaction evidence="1 8">
        <text>Exonucleolytic cleavage in the 3'- to 5'-direction to yield nucleoside 5'-phosphates.</text>
        <dbReference type="EC" id="3.1.13.1"/>
    </reaction>
</comment>
<dbReference type="Pfam" id="PF00575">
    <property type="entry name" value="S1"/>
    <property type="match status" value="1"/>
</dbReference>
<dbReference type="PANTHER" id="PTHR23355">
    <property type="entry name" value="RIBONUCLEASE"/>
    <property type="match status" value="1"/>
</dbReference>
<dbReference type="CDD" id="cd04471">
    <property type="entry name" value="S1_RNase_R"/>
    <property type="match status" value="1"/>
</dbReference>
<comment type="subcellular location">
    <subcellularLocation>
        <location evidence="2 8">Cytoplasm</location>
    </subcellularLocation>
</comment>
<dbReference type="PROSITE" id="PS50126">
    <property type="entry name" value="S1"/>
    <property type="match status" value="1"/>
</dbReference>
<evidence type="ECO:0000313" key="11">
    <source>
        <dbReference type="EMBL" id="HIU09719.1"/>
    </source>
</evidence>
<evidence type="ECO:0000256" key="9">
    <source>
        <dbReference type="SAM" id="MobiDB-lite"/>
    </source>
</evidence>
<dbReference type="GO" id="GO:0008859">
    <property type="term" value="F:exoribonuclease II activity"/>
    <property type="evidence" value="ECO:0007669"/>
    <property type="project" value="UniProtKB-UniRule"/>
</dbReference>
<organism evidence="11 12">
    <name type="scientific">Candidatus Avidehalobacter gallistercoris</name>
    <dbReference type="NCBI Taxonomy" id="2840694"/>
    <lineage>
        <taxon>Bacteria</taxon>
        <taxon>Bacillati</taxon>
        <taxon>Bacillota</taxon>
        <taxon>Clostridia</taxon>
        <taxon>Eubacteriales</taxon>
        <taxon>Peptococcaceae</taxon>
        <taxon>Peptococcaceae incertae sedis</taxon>
        <taxon>Candidatus Avidehalobacter</taxon>
    </lineage>
</organism>
<dbReference type="InterPro" id="IPR012340">
    <property type="entry name" value="NA-bd_OB-fold"/>
</dbReference>
<dbReference type="NCBIfam" id="TIGR02063">
    <property type="entry name" value="RNase_R"/>
    <property type="match status" value="1"/>
</dbReference>
<dbReference type="EMBL" id="DVMH01000003">
    <property type="protein sequence ID" value="HIU09719.1"/>
    <property type="molecule type" value="Genomic_DNA"/>
</dbReference>
<dbReference type="EC" id="3.1.13.1" evidence="8"/>
<dbReference type="SUPFAM" id="SSF50249">
    <property type="entry name" value="Nucleic acid-binding proteins"/>
    <property type="match status" value="3"/>
</dbReference>
<protein>
    <recommendedName>
        <fullName evidence="8">Ribonuclease R</fullName>
        <shortName evidence="8">RNase R</shortName>
        <ecNumber evidence="8">3.1.13.1</ecNumber>
    </recommendedName>
</protein>
<dbReference type="Pfam" id="PF08206">
    <property type="entry name" value="OB_RNB"/>
    <property type="match status" value="1"/>
</dbReference>
<evidence type="ECO:0000259" key="10">
    <source>
        <dbReference type="PROSITE" id="PS50126"/>
    </source>
</evidence>
<accession>A0A9D1KXX2</accession>
<evidence type="ECO:0000256" key="7">
    <source>
        <dbReference type="ARBA" id="ARBA00022884"/>
    </source>
</evidence>
<evidence type="ECO:0000256" key="2">
    <source>
        <dbReference type="ARBA" id="ARBA00004496"/>
    </source>
</evidence>
<dbReference type="InterPro" id="IPR004476">
    <property type="entry name" value="RNase_II/RNase_R"/>
</dbReference>
<evidence type="ECO:0000256" key="3">
    <source>
        <dbReference type="ARBA" id="ARBA00022490"/>
    </source>
</evidence>
<dbReference type="InterPro" id="IPR050180">
    <property type="entry name" value="RNR_Ribonuclease"/>
</dbReference>
<dbReference type="Pfam" id="PF00773">
    <property type="entry name" value="RNB"/>
    <property type="match status" value="1"/>
</dbReference>
<dbReference type="NCBIfam" id="TIGR00358">
    <property type="entry name" value="3_prime_RNase"/>
    <property type="match status" value="1"/>
</dbReference>
<dbReference type="Proteomes" id="UP000824124">
    <property type="component" value="Unassembled WGS sequence"/>
</dbReference>
<evidence type="ECO:0000256" key="1">
    <source>
        <dbReference type="ARBA" id="ARBA00001849"/>
    </source>
</evidence>
<sequence length="632" mass="71338">MAKTPHSKPEGRIKQEKARQAKRTVKTNAKAVRPRLHKDGQMSGAHVKRRSSQKLEGYFMTSRKGYGFVRTRNAGWPDIFIAPGNVAGARQYDHVLVKLLTPAEGKKIDKESRLEGVILKVLHHVDEADLLQNDGQDMQMVMWQLGAPGDFPAQVLAEAAAVPQSINRHDLAGRRDYRDYPFVTIDGVDSRDFDDAVFCRREENGNYFLSVQIADVSHYVRPGSALEQEAFARATSTYLPDRVLPMLPVELSNGICSLNAGKNRLTLGCDMEFTPRGKLVRHEIFPAVICVYRRLDYDTVNAILLEHNRKLIAANRDLLPLLKPLAALQGILEKMRTRRGALNFDFPELKVKMSQNGKVAEIVQRRQRLAEKMIEQAMLAANETVAEHFRRLQTPFVYRVHQGPQDEKLTALNTALLAFGYNELGDAKGDVSPREMQKLLKQAAGRPEDEFIQLMALRSMTHAEYSPDCSGHFGLAAKYYCHFTSPIRRYADLAVHRAIKHELVCDDDWLNVRKPGAYMAAAARQSSERERVAEEIEREAVKMKCCLYMREHLGEVFSGKISGMTASGVFVALENGVEGRVAVDELPPDEYNYYAEVMLFKGRTHSFTLGTPLNVRVVKVDLMERRIDFVPA</sequence>
<keyword evidence="7 8" id="KW-0694">RNA-binding</keyword>
<feature type="domain" description="S1 motif" evidence="10">
    <location>
        <begin position="554"/>
        <end position="632"/>
    </location>
</feature>
<keyword evidence="4 8" id="KW-0540">Nuclease</keyword>
<keyword evidence="6 8" id="KW-0269">Exonuclease</keyword>
<proteinExistence type="inferred from homology"/>
<dbReference type="AlphaFoldDB" id="A0A9D1KXX2"/>
<evidence type="ECO:0000256" key="6">
    <source>
        <dbReference type="ARBA" id="ARBA00022839"/>
    </source>
</evidence>
<dbReference type="PANTHER" id="PTHR23355:SF9">
    <property type="entry name" value="DIS3-LIKE EXONUCLEASE 2"/>
    <property type="match status" value="1"/>
</dbReference>
<dbReference type="GO" id="GO:0003723">
    <property type="term" value="F:RNA binding"/>
    <property type="evidence" value="ECO:0007669"/>
    <property type="project" value="UniProtKB-UniRule"/>
</dbReference>
<keyword evidence="5 8" id="KW-0378">Hydrolase</keyword>
<dbReference type="SMART" id="SM00955">
    <property type="entry name" value="RNB"/>
    <property type="match status" value="1"/>
</dbReference>
<dbReference type="InterPro" id="IPR013223">
    <property type="entry name" value="RNase_B_OB_dom"/>
</dbReference>
<comment type="caution">
    <text evidence="11">The sequence shown here is derived from an EMBL/GenBank/DDBJ whole genome shotgun (WGS) entry which is preliminary data.</text>
</comment>
<evidence type="ECO:0000256" key="5">
    <source>
        <dbReference type="ARBA" id="ARBA00022801"/>
    </source>
</evidence>
<comment type="similarity">
    <text evidence="8">Belongs to the RNR ribonuclease family. RNase R subfamily.</text>
</comment>
<evidence type="ECO:0000313" key="12">
    <source>
        <dbReference type="Proteomes" id="UP000824124"/>
    </source>
</evidence>
<dbReference type="InterPro" id="IPR011805">
    <property type="entry name" value="RNase_R"/>
</dbReference>
<evidence type="ECO:0000256" key="4">
    <source>
        <dbReference type="ARBA" id="ARBA00022722"/>
    </source>
</evidence>